<dbReference type="InterPro" id="IPR016068">
    <property type="entry name" value="Translin_N"/>
</dbReference>
<dbReference type="AlphaFoldDB" id="M1VGF9"/>
<evidence type="ECO:0000256" key="4">
    <source>
        <dbReference type="ARBA" id="ARBA00022490"/>
    </source>
</evidence>
<evidence type="ECO:0000256" key="5">
    <source>
        <dbReference type="ARBA" id="ARBA00022884"/>
    </source>
</evidence>
<dbReference type="Pfam" id="PF01997">
    <property type="entry name" value="Translin"/>
    <property type="match status" value="1"/>
</dbReference>
<dbReference type="GO" id="GO:0043565">
    <property type="term" value="F:sequence-specific DNA binding"/>
    <property type="evidence" value="ECO:0007669"/>
    <property type="project" value="InterPro"/>
</dbReference>
<keyword evidence="4" id="KW-0963">Cytoplasm</keyword>
<sequence length="243" mass="27567">MTSDITSGFAAVATALEHEGQLRERLRLQRDELDVAVRSLETQLSRLHYEVDWSDAVAGARQQLRTIGSGFLELQSLVPEGMFYKYNDLWRQCSIHIVQSCLLIRFFETVHAPGPQFSDNLDQSQANDSVETCTAALVTKDEVLEMLDGEKAPTQPALRLDLEEYLLGLCGGIQELARLAANRVVLGDYATPRKLAFFCNQVYAGFRLLNFRNDSLRRSYDALKYAIQRLDSILYDLRIRKLS</sequence>
<evidence type="ECO:0000313" key="8">
    <source>
        <dbReference type="EMBL" id="BAM82237.1"/>
    </source>
</evidence>
<dbReference type="CDD" id="cd14819">
    <property type="entry name" value="Translin"/>
    <property type="match status" value="1"/>
</dbReference>
<keyword evidence="6" id="KW-0238">DNA-binding</keyword>
<dbReference type="PANTHER" id="PTHR10741">
    <property type="entry name" value="TRANSLIN AND TRANSLIN ASSOCIATED PROTEIN X"/>
    <property type="match status" value="1"/>
</dbReference>
<evidence type="ECO:0000313" key="9">
    <source>
        <dbReference type="Proteomes" id="UP000007014"/>
    </source>
</evidence>
<dbReference type="GO" id="GO:0005737">
    <property type="term" value="C:cytoplasm"/>
    <property type="evidence" value="ECO:0007669"/>
    <property type="project" value="UniProtKB-SubCell"/>
</dbReference>
<dbReference type="GO" id="GO:0003697">
    <property type="term" value="F:single-stranded DNA binding"/>
    <property type="evidence" value="ECO:0007669"/>
    <property type="project" value="InterPro"/>
</dbReference>
<evidence type="ECO:0000256" key="2">
    <source>
        <dbReference type="ARBA" id="ARBA00004496"/>
    </source>
</evidence>
<dbReference type="InterPro" id="IPR002848">
    <property type="entry name" value="Translin_fam"/>
</dbReference>
<dbReference type="EMBL" id="AP006499">
    <property type="protein sequence ID" value="BAM82237.1"/>
    <property type="molecule type" value="Genomic_DNA"/>
</dbReference>
<dbReference type="Proteomes" id="UP000007014">
    <property type="component" value="Chromosome 17"/>
</dbReference>
<protein>
    <submittedName>
        <fullName evidence="8">Similar to DNA/RNA-binding protein translin/TB-RBP</fullName>
    </submittedName>
</protein>
<dbReference type="InterPro" id="IPR036081">
    <property type="entry name" value="Translin_sf"/>
</dbReference>
<reference evidence="8 9" key="2">
    <citation type="journal article" date="2007" name="BMC Biol.">
        <title>A 100%-complete sequence reveals unusually simple genomic features in the hot-spring red alga Cyanidioschyzon merolae.</title>
        <authorList>
            <person name="Nozaki H."/>
            <person name="Takano H."/>
            <person name="Misumi O."/>
            <person name="Terasawa K."/>
            <person name="Matsuzaki M."/>
            <person name="Maruyama S."/>
            <person name="Nishida K."/>
            <person name="Yagisawa F."/>
            <person name="Yoshida Y."/>
            <person name="Fujiwara T."/>
            <person name="Takio S."/>
            <person name="Tamura K."/>
            <person name="Chung S.J."/>
            <person name="Nakamura S."/>
            <person name="Kuroiwa H."/>
            <person name="Tanaka K."/>
            <person name="Sato N."/>
            <person name="Kuroiwa T."/>
        </authorList>
    </citation>
    <scope>NUCLEOTIDE SEQUENCE [LARGE SCALE GENOMIC DNA]</scope>
    <source>
        <strain evidence="8 9">10D</strain>
    </source>
</reference>
<dbReference type="OMA" id="DAFHFTI"/>
<dbReference type="Gene3D" id="1.20.58.190">
    <property type="entry name" value="Translin, domain 1"/>
    <property type="match status" value="1"/>
</dbReference>
<gene>
    <name evidence="8" type="ORF">CYME_CMQ388C</name>
</gene>
<dbReference type="eggNOG" id="KOG3067">
    <property type="taxonomic scope" value="Eukaryota"/>
</dbReference>
<keyword evidence="7" id="KW-0539">Nucleus</keyword>
<dbReference type="HOGENOM" id="CLU_079179_0_0_1"/>
<dbReference type="GeneID" id="16996380"/>
<dbReference type="KEGG" id="cme:CYME_CMQ388C"/>
<comment type="similarity">
    <text evidence="3">Belongs to the translin family.</text>
</comment>
<dbReference type="OrthoDB" id="829at2759"/>
<organism evidence="8 9">
    <name type="scientific">Cyanidioschyzon merolae (strain NIES-3377 / 10D)</name>
    <name type="common">Unicellular red alga</name>
    <dbReference type="NCBI Taxonomy" id="280699"/>
    <lineage>
        <taxon>Eukaryota</taxon>
        <taxon>Rhodophyta</taxon>
        <taxon>Bangiophyceae</taxon>
        <taxon>Cyanidiales</taxon>
        <taxon>Cyanidiaceae</taxon>
        <taxon>Cyanidioschyzon</taxon>
    </lineage>
</organism>
<comment type="subcellular location">
    <subcellularLocation>
        <location evidence="2">Cytoplasm</location>
    </subcellularLocation>
    <subcellularLocation>
        <location evidence="1">Nucleus</location>
    </subcellularLocation>
</comment>
<dbReference type="InterPro" id="IPR033956">
    <property type="entry name" value="Translin"/>
</dbReference>
<keyword evidence="5" id="KW-0694">RNA-binding</keyword>
<accession>M1VGF9</accession>
<dbReference type="Gene3D" id="1.20.58.200">
    <property type="entry name" value="Translin, domain 2"/>
    <property type="match status" value="1"/>
</dbReference>
<name>M1VGF9_CYAM1</name>
<dbReference type="Gramene" id="CMQ388CT">
    <property type="protein sequence ID" value="CMQ388CT"/>
    <property type="gene ID" value="CMQ388C"/>
</dbReference>
<proteinExistence type="inferred from homology"/>
<evidence type="ECO:0000256" key="3">
    <source>
        <dbReference type="ARBA" id="ARBA00005902"/>
    </source>
</evidence>
<evidence type="ECO:0000256" key="6">
    <source>
        <dbReference type="ARBA" id="ARBA00023125"/>
    </source>
</evidence>
<reference evidence="8 9" key="1">
    <citation type="journal article" date="2004" name="Nature">
        <title>Genome sequence of the ultrasmall unicellular red alga Cyanidioschyzon merolae 10D.</title>
        <authorList>
            <person name="Matsuzaki M."/>
            <person name="Misumi O."/>
            <person name="Shin-i T."/>
            <person name="Maruyama S."/>
            <person name="Takahara M."/>
            <person name="Miyagishima S."/>
            <person name="Mori T."/>
            <person name="Nishida K."/>
            <person name="Yagisawa F."/>
            <person name="Nishida K."/>
            <person name="Yoshida Y."/>
            <person name="Nishimura Y."/>
            <person name="Nakao S."/>
            <person name="Kobayashi T."/>
            <person name="Momoyama Y."/>
            <person name="Higashiyama T."/>
            <person name="Minoda A."/>
            <person name="Sano M."/>
            <person name="Nomoto H."/>
            <person name="Oishi K."/>
            <person name="Hayashi H."/>
            <person name="Ohta F."/>
            <person name="Nishizaka S."/>
            <person name="Haga S."/>
            <person name="Miura S."/>
            <person name="Morishita T."/>
            <person name="Kabeya Y."/>
            <person name="Terasawa K."/>
            <person name="Suzuki Y."/>
            <person name="Ishii Y."/>
            <person name="Asakawa S."/>
            <person name="Takano H."/>
            <person name="Ohta N."/>
            <person name="Kuroiwa H."/>
            <person name="Tanaka K."/>
            <person name="Shimizu N."/>
            <person name="Sugano S."/>
            <person name="Sato N."/>
            <person name="Nozaki H."/>
            <person name="Ogasawara N."/>
            <person name="Kohara Y."/>
            <person name="Kuroiwa T."/>
        </authorList>
    </citation>
    <scope>NUCLEOTIDE SEQUENCE [LARGE SCALE GENOMIC DNA]</scope>
    <source>
        <strain evidence="8 9">10D</strain>
    </source>
</reference>
<dbReference type="GO" id="GO:0003723">
    <property type="term" value="F:RNA binding"/>
    <property type="evidence" value="ECO:0007669"/>
    <property type="project" value="UniProtKB-KW"/>
</dbReference>
<evidence type="ECO:0000256" key="7">
    <source>
        <dbReference type="ARBA" id="ARBA00023242"/>
    </source>
</evidence>
<dbReference type="STRING" id="280699.M1VGF9"/>
<dbReference type="SUPFAM" id="SSF74784">
    <property type="entry name" value="Translin"/>
    <property type="match status" value="1"/>
</dbReference>
<dbReference type="RefSeq" id="XP_005538273.1">
    <property type="nucleotide sequence ID" value="XM_005538216.1"/>
</dbReference>
<dbReference type="GO" id="GO:0016070">
    <property type="term" value="P:RNA metabolic process"/>
    <property type="evidence" value="ECO:0007669"/>
    <property type="project" value="InterPro"/>
</dbReference>
<evidence type="ECO:0000256" key="1">
    <source>
        <dbReference type="ARBA" id="ARBA00004123"/>
    </source>
</evidence>
<dbReference type="GO" id="GO:0005634">
    <property type="term" value="C:nucleus"/>
    <property type="evidence" value="ECO:0007669"/>
    <property type="project" value="UniProtKB-SubCell"/>
</dbReference>
<keyword evidence="9" id="KW-1185">Reference proteome</keyword>
<dbReference type="InterPro" id="IPR016069">
    <property type="entry name" value="Translin_C"/>
</dbReference>